<evidence type="ECO:0000256" key="1">
    <source>
        <dbReference type="ARBA" id="ARBA00010134"/>
    </source>
</evidence>
<dbReference type="PANTHER" id="PTHR47901">
    <property type="entry name" value="CASPASE RECRUITMENT DOMAIN-CONTAINING PROTEIN 18"/>
    <property type="match status" value="1"/>
</dbReference>
<gene>
    <name evidence="11" type="ORF">FF38_09141</name>
</gene>
<dbReference type="PRINTS" id="PR00376">
    <property type="entry name" value="IL1BCENZYME"/>
</dbReference>
<evidence type="ECO:0000256" key="6">
    <source>
        <dbReference type="ARBA" id="ARBA00023145"/>
    </source>
</evidence>
<dbReference type="Proteomes" id="UP000037069">
    <property type="component" value="Unassembled WGS sequence"/>
</dbReference>
<dbReference type="InterPro" id="IPR001309">
    <property type="entry name" value="Pept_C14_p20"/>
</dbReference>
<dbReference type="InterPro" id="IPR029030">
    <property type="entry name" value="Caspase-like_dom_sf"/>
</dbReference>
<keyword evidence="5" id="KW-0788">Thiol protease</keyword>
<dbReference type="SMART" id="SM00115">
    <property type="entry name" value="CASc"/>
    <property type="match status" value="1"/>
</dbReference>
<keyword evidence="3" id="KW-0053">Apoptosis</keyword>
<dbReference type="PROSITE" id="PS50207">
    <property type="entry name" value="CASPASE_P10"/>
    <property type="match status" value="1"/>
</dbReference>
<keyword evidence="6" id="KW-0865">Zymogen</keyword>
<dbReference type="OrthoDB" id="6097640at2759"/>
<feature type="active site" evidence="7">
    <location>
        <position position="317"/>
    </location>
</feature>
<organism evidence="11 12">
    <name type="scientific">Lucilia cuprina</name>
    <name type="common">Green bottle fly</name>
    <name type="synonym">Australian sheep blowfly</name>
    <dbReference type="NCBI Taxonomy" id="7375"/>
    <lineage>
        <taxon>Eukaryota</taxon>
        <taxon>Metazoa</taxon>
        <taxon>Ecdysozoa</taxon>
        <taxon>Arthropoda</taxon>
        <taxon>Hexapoda</taxon>
        <taxon>Insecta</taxon>
        <taxon>Pterygota</taxon>
        <taxon>Neoptera</taxon>
        <taxon>Endopterygota</taxon>
        <taxon>Diptera</taxon>
        <taxon>Brachycera</taxon>
        <taxon>Muscomorpha</taxon>
        <taxon>Oestroidea</taxon>
        <taxon>Calliphoridae</taxon>
        <taxon>Luciliinae</taxon>
        <taxon>Lucilia</taxon>
    </lineage>
</organism>
<dbReference type="Gene3D" id="3.40.50.1460">
    <property type="match status" value="1"/>
</dbReference>
<evidence type="ECO:0000256" key="3">
    <source>
        <dbReference type="ARBA" id="ARBA00022703"/>
    </source>
</evidence>
<dbReference type="InterPro" id="IPR015917">
    <property type="entry name" value="Pept_C14A"/>
</dbReference>
<dbReference type="InterPro" id="IPR002138">
    <property type="entry name" value="Pept_C14_p10"/>
</dbReference>
<dbReference type="PROSITE" id="PS50208">
    <property type="entry name" value="CASPASE_P20"/>
    <property type="match status" value="1"/>
</dbReference>
<dbReference type="InterPro" id="IPR011600">
    <property type="entry name" value="Pept_C14_caspase"/>
</dbReference>
<dbReference type="CDD" id="cd01671">
    <property type="entry name" value="CARD"/>
    <property type="match status" value="1"/>
</dbReference>
<evidence type="ECO:0000259" key="10">
    <source>
        <dbReference type="PROSITE" id="PS50208"/>
    </source>
</evidence>
<feature type="active site" evidence="7">
    <location>
        <position position="270"/>
    </location>
</feature>
<evidence type="ECO:0000259" key="9">
    <source>
        <dbReference type="PROSITE" id="PS50207"/>
    </source>
</evidence>
<evidence type="ECO:0000256" key="7">
    <source>
        <dbReference type="PIRSR" id="PIRSR038001-1"/>
    </source>
</evidence>
<dbReference type="PANTHER" id="PTHR47901:SF8">
    <property type="entry name" value="CASPASE-3"/>
    <property type="match status" value="1"/>
</dbReference>
<accession>A0A0L0CTG0</accession>
<dbReference type="SUPFAM" id="SSF52129">
    <property type="entry name" value="Caspase-like"/>
    <property type="match status" value="1"/>
</dbReference>
<comment type="caution">
    <text evidence="11">The sequence shown here is derived from an EMBL/GenBank/DDBJ whole genome shotgun (WGS) entry which is preliminary data.</text>
</comment>
<evidence type="ECO:0000256" key="2">
    <source>
        <dbReference type="ARBA" id="ARBA00022670"/>
    </source>
</evidence>
<dbReference type="GO" id="GO:0006508">
    <property type="term" value="P:proteolysis"/>
    <property type="evidence" value="ECO:0007669"/>
    <property type="project" value="UniProtKB-KW"/>
</dbReference>
<dbReference type="InterPro" id="IPR011029">
    <property type="entry name" value="DEATH-like_dom_sf"/>
</dbReference>
<keyword evidence="12" id="KW-1185">Reference proteome</keyword>
<comment type="similarity">
    <text evidence="1 8">Belongs to the peptidase C14A family.</text>
</comment>
<dbReference type="InterPro" id="IPR002398">
    <property type="entry name" value="Pept_C14"/>
</dbReference>
<reference evidence="11 12" key="1">
    <citation type="journal article" date="2015" name="Nat. Commun.">
        <title>Lucilia cuprina genome unlocks parasitic fly biology to underpin future interventions.</title>
        <authorList>
            <person name="Anstead C.A."/>
            <person name="Korhonen P.K."/>
            <person name="Young N.D."/>
            <person name="Hall R.S."/>
            <person name="Jex A.R."/>
            <person name="Murali S.C."/>
            <person name="Hughes D.S."/>
            <person name="Lee S.F."/>
            <person name="Perry T."/>
            <person name="Stroehlein A.J."/>
            <person name="Ansell B.R."/>
            <person name="Breugelmans B."/>
            <person name="Hofmann A."/>
            <person name="Qu J."/>
            <person name="Dugan S."/>
            <person name="Lee S.L."/>
            <person name="Chao H."/>
            <person name="Dinh H."/>
            <person name="Han Y."/>
            <person name="Doddapaneni H.V."/>
            <person name="Worley K.C."/>
            <person name="Muzny D.M."/>
            <person name="Ioannidis P."/>
            <person name="Waterhouse R.M."/>
            <person name="Zdobnov E.M."/>
            <person name="James P.J."/>
            <person name="Bagnall N.H."/>
            <person name="Kotze A.C."/>
            <person name="Gibbs R.A."/>
            <person name="Richards S."/>
            <person name="Batterham P."/>
            <person name="Gasser R.B."/>
        </authorList>
    </citation>
    <scope>NUCLEOTIDE SEQUENCE [LARGE SCALE GENOMIC DNA]</scope>
    <source>
        <strain evidence="11 12">LS</strain>
        <tissue evidence="11">Full body</tissue>
    </source>
</reference>
<dbReference type="Gene3D" id="1.10.533.10">
    <property type="entry name" value="Death Domain, Fas"/>
    <property type="match status" value="1"/>
</dbReference>
<dbReference type="GO" id="GO:0004197">
    <property type="term" value="F:cysteine-type endopeptidase activity"/>
    <property type="evidence" value="ECO:0007669"/>
    <property type="project" value="InterPro"/>
</dbReference>
<dbReference type="EMBL" id="JRES01000036">
    <property type="protein sequence ID" value="KNC34684.1"/>
    <property type="molecule type" value="Genomic_DNA"/>
</dbReference>
<dbReference type="GO" id="GO:0006915">
    <property type="term" value="P:apoptotic process"/>
    <property type="evidence" value="ECO:0007669"/>
    <property type="project" value="UniProtKB-KW"/>
</dbReference>
<evidence type="ECO:0000313" key="12">
    <source>
        <dbReference type="Proteomes" id="UP000037069"/>
    </source>
</evidence>
<evidence type="ECO:0000313" key="11">
    <source>
        <dbReference type="EMBL" id="KNC34684.1"/>
    </source>
</evidence>
<dbReference type="PIRSF" id="PIRSF038001">
    <property type="entry name" value="Caspase_ICE"/>
    <property type="match status" value="1"/>
</dbReference>
<proteinExistence type="inferred from homology"/>
<keyword evidence="2" id="KW-0645">Protease</keyword>
<evidence type="ECO:0000256" key="8">
    <source>
        <dbReference type="RuleBase" id="RU003971"/>
    </source>
</evidence>
<evidence type="ECO:0000256" key="4">
    <source>
        <dbReference type="ARBA" id="ARBA00022801"/>
    </source>
</evidence>
<dbReference type="OMA" id="VCYANTP"/>
<evidence type="ECO:0000256" key="5">
    <source>
        <dbReference type="ARBA" id="ARBA00022807"/>
    </source>
</evidence>
<keyword evidence="4" id="KW-0378">Hydrolase</keyword>
<dbReference type="AlphaFoldDB" id="A0A0L0CTG0"/>
<feature type="domain" description="Caspase family p10" evidence="9">
    <location>
        <begin position="343"/>
        <end position="431"/>
    </location>
</feature>
<protein>
    <submittedName>
        <fullName evidence="11">Caspase Nc</fullName>
    </submittedName>
</protein>
<dbReference type="STRING" id="7375.A0A0L0CTG0"/>
<name>A0A0L0CTG0_LUCCU</name>
<feature type="domain" description="Caspase family p20" evidence="10">
    <location>
        <begin position="194"/>
        <end position="321"/>
    </location>
</feature>
<dbReference type="Pfam" id="PF00656">
    <property type="entry name" value="Peptidase_C14"/>
    <property type="match status" value="1"/>
</dbReference>
<sequence length="436" mass="49990">MNDNQRNRILQNIDSLVDFTDFKTLCDACYRNNLLSYTMIQNIHHVEPENSLADTFDEDTIKRERHKRLFVKITKRGPEAFEMLCRILLDLKYIDALKKLHDDDKGMISISSSKKTGTATSGNTEINHVNVANNNIDDRDGTISRQFSRCDSDDITLHQYADTIQPKKDVNVLKAKRILKHNSIDTYSMESKNNRGVFFMVNIVDFPAEERRSGADEDTHSLLSLFKQLDFKLYAYKNLTQKKFFALLDELLSSDEIRDTECFVMALMTHGQMSDGVQWIYFHDGSVVKVEEIEKRFYHENCTQLVGKPKIFIYPYCRGEISDKGVNVVSKTQTEGVGTTRRAINNIAQLSDVIKCYATTAGFVAHRDVENGSWYIQSFVDIMAAHAYNTSFEEMLKIIQAGISKLRTNNNELQTASYVNIGFNKILYFNPGIYAN</sequence>